<feature type="region of interest" description="Disordered" evidence="1">
    <location>
        <begin position="107"/>
        <end position="128"/>
    </location>
</feature>
<protein>
    <submittedName>
        <fullName evidence="2">Uncharacterized protein</fullName>
    </submittedName>
</protein>
<sequence length="128" mass="14554">MGLIFGPLKLLHHQIRPLGKCISPNNFESSNPKPPDLSPLRNIEIQPLSSPTMHTFFSHPDFSKPVHISNKIFPPNFNPMVLQLILDFEIFQSRKLQERGSITVNPFKVRPESEESCNSRSQNSVPHS</sequence>
<feature type="compositionally biased region" description="Polar residues" evidence="1">
    <location>
        <begin position="116"/>
        <end position="128"/>
    </location>
</feature>
<evidence type="ECO:0000313" key="2">
    <source>
        <dbReference type="EMBL" id="OAY21701.1"/>
    </source>
</evidence>
<name>A0A199UAR4_MANES</name>
<reference evidence="2" key="1">
    <citation type="submission" date="2016-02" db="EMBL/GenBank/DDBJ databases">
        <title>WGS assembly of Manihot esculenta.</title>
        <authorList>
            <person name="Bredeson J.V."/>
            <person name="Prochnik S.E."/>
            <person name="Lyons J.B."/>
            <person name="Schmutz J."/>
            <person name="Grimwood J."/>
            <person name="Vrebalov J."/>
            <person name="Bart R.S."/>
            <person name="Amuge T."/>
            <person name="Ferguson M.E."/>
            <person name="Green R."/>
            <person name="Putnam N."/>
            <person name="Stites J."/>
            <person name="Rounsley S."/>
            <person name="Rokhsar D.S."/>
        </authorList>
    </citation>
    <scope>NUCLEOTIDE SEQUENCE [LARGE SCALE GENOMIC DNA]</scope>
    <source>
        <tissue evidence="2">Leaf</tissue>
    </source>
</reference>
<organism evidence="2">
    <name type="scientific">Manihot esculenta</name>
    <name type="common">Cassava</name>
    <name type="synonym">Jatropha manihot</name>
    <dbReference type="NCBI Taxonomy" id="3983"/>
    <lineage>
        <taxon>Eukaryota</taxon>
        <taxon>Viridiplantae</taxon>
        <taxon>Streptophyta</taxon>
        <taxon>Embryophyta</taxon>
        <taxon>Tracheophyta</taxon>
        <taxon>Spermatophyta</taxon>
        <taxon>Magnoliopsida</taxon>
        <taxon>eudicotyledons</taxon>
        <taxon>Gunneridae</taxon>
        <taxon>Pentapetalae</taxon>
        <taxon>rosids</taxon>
        <taxon>fabids</taxon>
        <taxon>Malpighiales</taxon>
        <taxon>Euphorbiaceae</taxon>
        <taxon>Crotonoideae</taxon>
        <taxon>Manihoteae</taxon>
        <taxon>Manihot</taxon>
    </lineage>
</organism>
<accession>A0A199UAR4</accession>
<dbReference type="AlphaFoldDB" id="A0A199UAR4"/>
<proteinExistence type="predicted"/>
<evidence type="ECO:0000256" key="1">
    <source>
        <dbReference type="SAM" id="MobiDB-lite"/>
    </source>
</evidence>
<dbReference type="EMBL" id="KV450698">
    <property type="protein sequence ID" value="OAY21701.1"/>
    <property type="molecule type" value="Genomic_DNA"/>
</dbReference>
<gene>
    <name evidence="2" type="ORF">MANES_S064600</name>
</gene>